<proteinExistence type="predicted"/>
<organism evidence="1">
    <name type="scientific">viral metagenome</name>
    <dbReference type="NCBI Taxonomy" id="1070528"/>
    <lineage>
        <taxon>unclassified sequences</taxon>
        <taxon>metagenomes</taxon>
        <taxon>organismal metagenomes</taxon>
    </lineage>
</organism>
<protein>
    <submittedName>
        <fullName evidence="1">Uncharacterized protein</fullName>
    </submittedName>
</protein>
<name>A0A6H1ZAK6_9ZZZZ</name>
<sequence length="346" mass="40277">MEKAVLRKSEINQVRGKDIQASPTDILVKAIKNLTYDDSLGIVTERLLKRIQLNDTLDSWEFETSDNMEVYLRRCQSNAYLDIRQEEQRQQAVKDEIQDGLPEEVTISESHLKEYRDHLKSKADKKLFYLYFEKGLTVREIAPKFKTSYPTIQRRLLAMSKTLAEVEFSQSLRQPQSLWTAMIQGKMYEKKKPKQIPTTNLSPLRRYRRNQDPEELKTFKADSERIRVWHGKRTTAGLSSYIGPYQEEKAEKGLGSMFSLWQGILPVKPPNFKTSIQEFVLCLNIFPTKANNQPETRSKLEKQLPIKNNGHIGYHKAWGTAYLRHYGLRPWEVSPDSYYNGLLPAS</sequence>
<gene>
    <name evidence="2" type="ORF">MM415B00633_0001</name>
    <name evidence="1" type="ORF">TM448A00090_0052</name>
</gene>
<evidence type="ECO:0000313" key="1">
    <source>
        <dbReference type="EMBL" id="QJA44220.1"/>
    </source>
</evidence>
<reference evidence="1" key="1">
    <citation type="submission" date="2020-03" db="EMBL/GenBank/DDBJ databases">
        <title>The deep terrestrial virosphere.</title>
        <authorList>
            <person name="Holmfeldt K."/>
            <person name="Nilsson E."/>
            <person name="Simone D."/>
            <person name="Lopez-Fernandez M."/>
            <person name="Wu X."/>
            <person name="de Brujin I."/>
            <person name="Lundin D."/>
            <person name="Andersson A."/>
            <person name="Bertilsson S."/>
            <person name="Dopson M."/>
        </authorList>
    </citation>
    <scope>NUCLEOTIDE SEQUENCE</scope>
    <source>
        <strain evidence="2">MM415B00633</strain>
        <strain evidence="1">TM448A00090</strain>
    </source>
</reference>
<accession>A0A6H1ZAK6</accession>
<evidence type="ECO:0000313" key="2">
    <source>
        <dbReference type="EMBL" id="QJA63317.1"/>
    </source>
</evidence>
<dbReference type="EMBL" id="MT141495">
    <property type="protein sequence ID" value="QJA63317.1"/>
    <property type="molecule type" value="Genomic_DNA"/>
</dbReference>
<dbReference type="EMBL" id="MT143974">
    <property type="protein sequence ID" value="QJA44220.1"/>
    <property type="molecule type" value="Genomic_DNA"/>
</dbReference>
<dbReference type="AlphaFoldDB" id="A0A6H1ZAK6"/>